<dbReference type="AlphaFoldDB" id="A0AAD8HYB1"/>
<sequence>MLMFGIEGIVVGMVGKDAGKGGSTSLGTVVGIVGSVGRVGRGVFGNGGIETLGNDGIVGSVGAEVCSKWRAPKLTSRTESDKAATKDRMKQCLAVAIFNKSKSSVGDFGNLRWKHRVIICYGYHHHHPRQIET</sequence>
<name>A0AAD8HYB1_9APIA</name>
<protein>
    <submittedName>
        <fullName evidence="2">Uncharacterized protein</fullName>
    </submittedName>
</protein>
<reference evidence="2" key="2">
    <citation type="submission" date="2023-05" db="EMBL/GenBank/DDBJ databases">
        <authorList>
            <person name="Schelkunov M.I."/>
        </authorList>
    </citation>
    <scope>NUCLEOTIDE SEQUENCE</scope>
    <source>
        <strain evidence="2">Hsosn_3</strain>
        <tissue evidence="2">Leaf</tissue>
    </source>
</reference>
<evidence type="ECO:0000313" key="2">
    <source>
        <dbReference type="EMBL" id="KAK1375712.1"/>
    </source>
</evidence>
<proteinExistence type="predicted"/>
<organism evidence="2 4">
    <name type="scientific">Heracleum sosnowskyi</name>
    <dbReference type="NCBI Taxonomy" id="360622"/>
    <lineage>
        <taxon>Eukaryota</taxon>
        <taxon>Viridiplantae</taxon>
        <taxon>Streptophyta</taxon>
        <taxon>Embryophyta</taxon>
        <taxon>Tracheophyta</taxon>
        <taxon>Spermatophyta</taxon>
        <taxon>Magnoliopsida</taxon>
        <taxon>eudicotyledons</taxon>
        <taxon>Gunneridae</taxon>
        <taxon>Pentapetalae</taxon>
        <taxon>asterids</taxon>
        <taxon>campanulids</taxon>
        <taxon>Apiales</taxon>
        <taxon>Apiaceae</taxon>
        <taxon>Apioideae</taxon>
        <taxon>apioid superclade</taxon>
        <taxon>Tordylieae</taxon>
        <taxon>Tordyliinae</taxon>
        <taxon>Heracleum</taxon>
    </lineage>
</organism>
<gene>
    <name evidence="1" type="ORF">POM88_031903</name>
    <name evidence="2" type="ORF">POM88_031905</name>
    <name evidence="3" type="ORF">POM88_031907</name>
</gene>
<dbReference type="EMBL" id="JAUIZM010000007">
    <property type="protein sequence ID" value="KAK1375710.1"/>
    <property type="molecule type" value="Genomic_DNA"/>
</dbReference>
<dbReference type="EMBL" id="JAUIZM010000007">
    <property type="protein sequence ID" value="KAK1375714.1"/>
    <property type="molecule type" value="Genomic_DNA"/>
</dbReference>
<accession>A0AAD8HYB1</accession>
<dbReference type="Proteomes" id="UP001237642">
    <property type="component" value="Unassembled WGS sequence"/>
</dbReference>
<dbReference type="EMBL" id="JAUIZM010000007">
    <property type="protein sequence ID" value="KAK1375712.1"/>
    <property type="molecule type" value="Genomic_DNA"/>
</dbReference>
<comment type="caution">
    <text evidence="2">The sequence shown here is derived from an EMBL/GenBank/DDBJ whole genome shotgun (WGS) entry which is preliminary data.</text>
</comment>
<reference evidence="2" key="1">
    <citation type="submission" date="2023-02" db="EMBL/GenBank/DDBJ databases">
        <title>Genome of toxic invasive species Heracleum sosnowskyi carries increased number of genes despite the absence of recent whole-genome duplications.</title>
        <authorList>
            <person name="Schelkunov M."/>
            <person name="Shtratnikova V."/>
            <person name="Makarenko M."/>
            <person name="Klepikova A."/>
            <person name="Omelchenko D."/>
            <person name="Novikova G."/>
            <person name="Obukhova E."/>
            <person name="Bogdanov V."/>
            <person name="Penin A."/>
            <person name="Logacheva M."/>
        </authorList>
    </citation>
    <scope>NUCLEOTIDE SEQUENCE</scope>
    <source>
        <strain evidence="2">Hsosn_3</strain>
        <tissue evidence="2">Leaf</tissue>
    </source>
</reference>
<keyword evidence="4" id="KW-1185">Reference proteome</keyword>
<evidence type="ECO:0000313" key="3">
    <source>
        <dbReference type="EMBL" id="KAK1375714.1"/>
    </source>
</evidence>
<evidence type="ECO:0000313" key="1">
    <source>
        <dbReference type="EMBL" id="KAK1375710.1"/>
    </source>
</evidence>
<evidence type="ECO:0000313" key="4">
    <source>
        <dbReference type="Proteomes" id="UP001237642"/>
    </source>
</evidence>